<sequence>MAQFRKGDIVSVECVVESNFAGSDMRVRQIGGYSDLYVKTDSARIVRHNIEVGDTVDLRGEILDPCRGVVLSISNDHLWVDLGGGDYGTWWIDKVSRIDPEEMQNPAGEIIQSDAGESMEADPLTDTSPVGSVSPTPVPSDA</sequence>
<dbReference type="Proteomes" id="UP000239434">
    <property type="component" value="Unassembled WGS sequence"/>
</dbReference>
<protein>
    <submittedName>
        <fullName evidence="2">Uncharacterized protein</fullName>
    </submittedName>
</protein>
<accession>A0A2S9INH9</accession>
<keyword evidence="3" id="KW-1185">Reference proteome</keyword>
<comment type="caution">
    <text evidence="2">The sequence shown here is derived from an EMBL/GenBank/DDBJ whole genome shotgun (WGS) entry which is preliminary data.</text>
</comment>
<reference evidence="2 3" key="1">
    <citation type="submission" date="2018-02" db="EMBL/GenBank/DDBJ databases">
        <title>The draft genome of Phyllobacterium sp. 1N-3.</title>
        <authorList>
            <person name="Liu L."/>
            <person name="Li L."/>
            <person name="Zhang X."/>
            <person name="Wang T."/>
            <person name="Liang L."/>
        </authorList>
    </citation>
    <scope>NUCLEOTIDE SEQUENCE [LARGE SCALE GENOMIC DNA]</scope>
    <source>
        <strain evidence="2 3">1N-3</strain>
    </source>
</reference>
<evidence type="ECO:0000313" key="3">
    <source>
        <dbReference type="Proteomes" id="UP000239434"/>
    </source>
</evidence>
<name>A0A2S9INH9_9HYPH</name>
<evidence type="ECO:0000313" key="2">
    <source>
        <dbReference type="EMBL" id="PRD42081.1"/>
    </source>
</evidence>
<gene>
    <name evidence="2" type="ORF">C5748_18165</name>
</gene>
<proteinExistence type="predicted"/>
<feature type="compositionally biased region" description="Low complexity" evidence="1">
    <location>
        <begin position="125"/>
        <end position="142"/>
    </location>
</feature>
<organism evidence="2 3">
    <name type="scientific">Phyllobacterium phragmitis</name>
    <dbReference type="NCBI Taxonomy" id="2670329"/>
    <lineage>
        <taxon>Bacteria</taxon>
        <taxon>Pseudomonadati</taxon>
        <taxon>Pseudomonadota</taxon>
        <taxon>Alphaproteobacteria</taxon>
        <taxon>Hyphomicrobiales</taxon>
        <taxon>Phyllobacteriaceae</taxon>
        <taxon>Phyllobacterium</taxon>
    </lineage>
</organism>
<evidence type="ECO:0000256" key="1">
    <source>
        <dbReference type="SAM" id="MobiDB-lite"/>
    </source>
</evidence>
<feature type="region of interest" description="Disordered" evidence="1">
    <location>
        <begin position="102"/>
        <end position="142"/>
    </location>
</feature>
<dbReference type="AlphaFoldDB" id="A0A2S9INH9"/>
<dbReference type="EMBL" id="PVBR01000014">
    <property type="protein sequence ID" value="PRD42081.1"/>
    <property type="molecule type" value="Genomic_DNA"/>
</dbReference>